<accession>A0A445GGC2</accession>
<evidence type="ECO:0000256" key="7">
    <source>
        <dbReference type="ARBA" id="ARBA00037228"/>
    </source>
</evidence>
<sequence>MAQPNSNMKVWFFCFLLLSMTAINHGKLDDKNIQKEMHGPSERKLSDQNNDKPVAANPYNRGCSIIHRCRND</sequence>
<reference evidence="10 11" key="1">
    <citation type="submission" date="2018-09" db="EMBL/GenBank/DDBJ databases">
        <title>A high-quality reference genome of wild soybean provides a powerful tool to mine soybean genomes.</title>
        <authorList>
            <person name="Xie M."/>
            <person name="Chung C.Y.L."/>
            <person name="Li M.-W."/>
            <person name="Wong F.-L."/>
            <person name="Chan T.-F."/>
            <person name="Lam H.-M."/>
        </authorList>
    </citation>
    <scope>NUCLEOTIDE SEQUENCE [LARGE SCALE GENOMIC DNA]</scope>
    <source>
        <strain evidence="11">cv. W05</strain>
        <tissue evidence="10">Hypocotyl of etiolated seedlings</tissue>
    </source>
</reference>
<evidence type="ECO:0000256" key="6">
    <source>
        <dbReference type="ARBA" id="ARBA00023157"/>
    </source>
</evidence>
<dbReference type="GO" id="GO:0040008">
    <property type="term" value="P:regulation of growth"/>
    <property type="evidence" value="ECO:0007669"/>
    <property type="project" value="UniProtKB-ARBA"/>
</dbReference>
<evidence type="ECO:0000256" key="3">
    <source>
        <dbReference type="ARBA" id="ARBA00022525"/>
    </source>
</evidence>
<feature type="region of interest" description="Disordered" evidence="8">
    <location>
        <begin position="37"/>
        <end position="58"/>
    </location>
</feature>
<comment type="caution">
    <text evidence="10">The sequence shown here is derived from an EMBL/GenBank/DDBJ whole genome shotgun (WGS) entry which is preliminary data.</text>
</comment>
<evidence type="ECO:0000313" key="11">
    <source>
        <dbReference type="Proteomes" id="UP000289340"/>
    </source>
</evidence>
<keyword evidence="6" id="KW-1015">Disulfide bond</keyword>
<evidence type="ECO:0000256" key="4">
    <source>
        <dbReference type="ARBA" id="ARBA00022702"/>
    </source>
</evidence>
<dbReference type="Proteomes" id="UP000289340">
    <property type="component" value="Chromosome 16"/>
</dbReference>
<dbReference type="GO" id="GO:0005576">
    <property type="term" value="C:extracellular region"/>
    <property type="evidence" value="ECO:0007669"/>
    <property type="project" value="UniProtKB-SubCell"/>
</dbReference>
<dbReference type="Pfam" id="PF05498">
    <property type="entry name" value="RALF"/>
    <property type="match status" value="1"/>
</dbReference>
<dbReference type="InterPro" id="IPR008801">
    <property type="entry name" value="RALF"/>
</dbReference>
<dbReference type="PANTHER" id="PTHR34270:SF5">
    <property type="entry name" value="PROTEIN RALF-LIKE 10-RELATED"/>
    <property type="match status" value="1"/>
</dbReference>
<gene>
    <name evidence="10" type="ORF">D0Y65_043138</name>
</gene>
<comment type="subcellular location">
    <subcellularLocation>
        <location evidence="1">Secreted</location>
    </subcellularLocation>
</comment>
<comment type="similarity">
    <text evidence="2">Belongs to the plant rapid alkalinization factor (RALF) family.</text>
</comment>
<proteinExistence type="inferred from homology"/>
<feature type="compositionally biased region" description="Basic and acidic residues" evidence="8">
    <location>
        <begin position="37"/>
        <end position="50"/>
    </location>
</feature>
<evidence type="ECO:0000313" key="10">
    <source>
        <dbReference type="EMBL" id="RZB60228.1"/>
    </source>
</evidence>
<evidence type="ECO:0000256" key="9">
    <source>
        <dbReference type="SAM" id="SignalP"/>
    </source>
</evidence>
<keyword evidence="4" id="KW-0372">Hormone</keyword>
<comment type="function">
    <text evidence="7">Cell signaling peptide that may regulate plant stress, growth, and development. Mediates a rapid alkalinization of extracellular space by mediating a transient increase in the cytoplasmic Ca(2+) concentration leading to a calcium-dependent signaling events through a cell surface receptor and a concomitant activation of some intracellular mitogen-activated protein kinases.</text>
</comment>
<dbReference type="AlphaFoldDB" id="A0A445GGC2"/>
<keyword evidence="11" id="KW-1185">Reference proteome</keyword>
<organism evidence="10 11">
    <name type="scientific">Glycine soja</name>
    <name type="common">Wild soybean</name>
    <dbReference type="NCBI Taxonomy" id="3848"/>
    <lineage>
        <taxon>Eukaryota</taxon>
        <taxon>Viridiplantae</taxon>
        <taxon>Streptophyta</taxon>
        <taxon>Embryophyta</taxon>
        <taxon>Tracheophyta</taxon>
        <taxon>Spermatophyta</taxon>
        <taxon>Magnoliopsida</taxon>
        <taxon>eudicotyledons</taxon>
        <taxon>Gunneridae</taxon>
        <taxon>Pentapetalae</taxon>
        <taxon>rosids</taxon>
        <taxon>fabids</taxon>
        <taxon>Fabales</taxon>
        <taxon>Fabaceae</taxon>
        <taxon>Papilionoideae</taxon>
        <taxon>50 kb inversion clade</taxon>
        <taxon>NPAAA clade</taxon>
        <taxon>indigoferoid/millettioid clade</taxon>
        <taxon>Phaseoleae</taxon>
        <taxon>Glycine</taxon>
        <taxon>Glycine subgen. Soja</taxon>
    </lineage>
</organism>
<evidence type="ECO:0000256" key="1">
    <source>
        <dbReference type="ARBA" id="ARBA00004613"/>
    </source>
</evidence>
<dbReference type="GO" id="GO:0005179">
    <property type="term" value="F:hormone activity"/>
    <property type="evidence" value="ECO:0007669"/>
    <property type="project" value="UniProtKB-KW"/>
</dbReference>
<evidence type="ECO:0000256" key="5">
    <source>
        <dbReference type="ARBA" id="ARBA00022729"/>
    </source>
</evidence>
<keyword evidence="5 9" id="KW-0732">Signal</keyword>
<feature type="signal peptide" evidence="9">
    <location>
        <begin position="1"/>
        <end position="26"/>
    </location>
</feature>
<protein>
    <submittedName>
        <fullName evidence="10">Uncharacterized protein</fullName>
    </submittedName>
</protein>
<evidence type="ECO:0000256" key="2">
    <source>
        <dbReference type="ARBA" id="ARBA00009178"/>
    </source>
</evidence>
<feature type="chain" id="PRO_5019377877" evidence="9">
    <location>
        <begin position="27"/>
        <end position="72"/>
    </location>
</feature>
<dbReference type="EMBL" id="QZWG01000016">
    <property type="protein sequence ID" value="RZB60228.1"/>
    <property type="molecule type" value="Genomic_DNA"/>
</dbReference>
<dbReference type="PANTHER" id="PTHR34270">
    <property type="entry name" value="PROTEIN RALF-LIKE 15-RELATED"/>
    <property type="match status" value="1"/>
</dbReference>
<keyword evidence="3" id="KW-0964">Secreted</keyword>
<name>A0A445GGC2_GLYSO</name>
<evidence type="ECO:0000256" key="8">
    <source>
        <dbReference type="SAM" id="MobiDB-lite"/>
    </source>
</evidence>